<reference evidence="1 2" key="1">
    <citation type="submission" date="2018-02" db="EMBL/GenBank/DDBJ databases">
        <title>Genomic Reconstructions from Amazon Rainforest and Pasture Soil Reveal Novel Insights into the Physiology of Candidate Phyla in Tropical Sites.</title>
        <authorList>
            <person name="Kroeger M.E."/>
            <person name="Delmont T."/>
            <person name="Eren A.M."/>
            <person name="Guo J."/>
            <person name="Meyer K.M."/>
            <person name="Khan K."/>
            <person name="Rodrigues J.L.M."/>
            <person name="Bohannan B.J.M."/>
            <person name="Tringe S."/>
            <person name="Borges C.D."/>
            <person name="Tiedje J."/>
            <person name="Tsai S.M."/>
            <person name="Nusslein K."/>
        </authorList>
    </citation>
    <scope>NUCLEOTIDE SEQUENCE [LARGE SCALE GENOMIC DNA]</scope>
    <source>
        <strain evidence="1">Amazon FNV 2010 28 9</strain>
    </source>
</reference>
<proteinExistence type="predicted"/>
<comment type="caution">
    <text evidence="1">The sequence shown here is derived from an EMBL/GenBank/DDBJ whole genome shotgun (WGS) entry which is preliminary data.</text>
</comment>
<protein>
    <submittedName>
        <fullName evidence="1">Uncharacterized protein</fullName>
    </submittedName>
</protein>
<accession>A0A317JTK0</accession>
<dbReference type="Proteomes" id="UP000246104">
    <property type="component" value="Unassembled WGS sequence"/>
</dbReference>
<sequence length="103" mass="11607">MSIIFLAFRRNGYRQHPDSKEKIMASRIVTKTRKSPFFPGQKVQVSDSLRHLELEYHSNLIDFRCPGAMGKMIGRSTVTPGAVLIQHMDATVALYMPGEVVSL</sequence>
<dbReference type="AlphaFoldDB" id="A0A317JTK0"/>
<dbReference type="EMBL" id="PSRQ01000022">
    <property type="protein sequence ID" value="PWU23839.1"/>
    <property type="molecule type" value="Genomic_DNA"/>
</dbReference>
<evidence type="ECO:0000313" key="2">
    <source>
        <dbReference type="Proteomes" id="UP000246104"/>
    </source>
</evidence>
<evidence type="ECO:0000313" key="1">
    <source>
        <dbReference type="EMBL" id="PWU23839.1"/>
    </source>
</evidence>
<organism evidence="1 2">
    <name type="scientific">Candidatus Cerribacteria bacterium 'Amazon FNV 2010 28 9'</name>
    <dbReference type="NCBI Taxonomy" id="2081795"/>
    <lineage>
        <taxon>Bacteria</taxon>
        <taxon>Candidatus Cerribacteria</taxon>
    </lineage>
</organism>
<name>A0A317JTK0_9BACT</name>
<gene>
    <name evidence="1" type="ORF">C5B42_01600</name>
</gene>